<keyword evidence="2" id="KW-0732">Signal</keyword>
<accession>A0A841HWA8</accession>
<proteinExistence type="predicted"/>
<keyword evidence="4" id="KW-1185">Reference proteome</keyword>
<comment type="caution">
    <text evidence="3">The sequence shown here is derived from an EMBL/GenBank/DDBJ whole genome shotgun (WGS) entry which is preliminary data.</text>
</comment>
<evidence type="ECO:0000313" key="3">
    <source>
        <dbReference type="EMBL" id="MBB6096490.1"/>
    </source>
</evidence>
<dbReference type="AlphaFoldDB" id="A0A841HWA8"/>
<dbReference type="EMBL" id="JACHHZ010000008">
    <property type="protein sequence ID" value="MBB6096490.1"/>
    <property type="molecule type" value="Genomic_DNA"/>
</dbReference>
<evidence type="ECO:0000256" key="1">
    <source>
        <dbReference type="SAM" id="MobiDB-lite"/>
    </source>
</evidence>
<name>A0A841HWA8_9GAMM</name>
<reference evidence="3 4" key="1">
    <citation type="submission" date="2020-08" db="EMBL/GenBank/DDBJ databases">
        <title>Genomic Encyclopedia of Type Strains, Phase IV (KMG-IV): sequencing the most valuable type-strain genomes for metagenomic binning, comparative biology and taxonomic classification.</title>
        <authorList>
            <person name="Goeker M."/>
        </authorList>
    </citation>
    <scope>NUCLEOTIDE SEQUENCE [LARGE SCALE GENOMIC DNA]</scope>
    <source>
        <strain evidence="3 4">DSM 26723</strain>
    </source>
</reference>
<evidence type="ECO:0000256" key="2">
    <source>
        <dbReference type="SAM" id="SignalP"/>
    </source>
</evidence>
<organism evidence="3 4">
    <name type="scientific">Povalibacter uvarum</name>
    <dbReference type="NCBI Taxonomy" id="732238"/>
    <lineage>
        <taxon>Bacteria</taxon>
        <taxon>Pseudomonadati</taxon>
        <taxon>Pseudomonadota</taxon>
        <taxon>Gammaproteobacteria</taxon>
        <taxon>Steroidobacterales</taxon>
        <taxon>Steroidobacteraceae</taxon>
        <taxon>Povalibacter</taxon>
    </lineage>
</organism>
<feature type="chain" id="PRO_5032771142" evidence="2">
    <location>
        <begin position="36"/>
        <end position="276"/>
    </location>
</feature>
<sequence length="276" mass="30254">MKPALARSPAIKTMRAMGMTVMALLLALPAAESVAQQRRNTSGQQPAQAPKPPPTAKAGAPIDLTGYWVSVVTEDWLERMTMPPVGYRGSIPANDAAKKVAAAYDPAADKAAGNACKLNGAAGNIRTPGRLHITWQDDETLRADFSAGTQSRVIPFKRPAAPSGERTWQGVSVGSWYETPHLRQFARAPADAGRPALRVITTQMRAGYLQRNGFPYSENAVMTEYWDIFVLNGTPWIVVTTQIEDPQYLREPLIWSTQFRKEQDGSRWRTTACGDV</sequence>
<gene>
    <name evidence="3" type="ORF">HNQ60_005412</name>
</gene>
<evidence type="ECO:0000313" key="4">
    <source>
        <dbReference type="Proteomes" id="UP000588068"/>
    </source>
</evidence>
<protein>
    <submittedName>
        <fullName evidence="3">Uncharacterized protein</fullName>
    </submittedName>
</protein>
<feature type="signal peptide" evidence="2">
    <location>
        <begin position="1"/>
        <end position="35"/>
    </location>
</feature>
<dbReference type="RefSeq" id="WP_184335881.1">
    <property type="nucleotide sequence ID" value="NZ_JACHHZ010000008.1"/>
</dbReference>
<feature type="region of interest" description="Disordered" evidence="1">
    <location>
        <begin position="35"/>
        <end position="60"/>
    </location>
</feature>
<dbReference type="Proteomes" id="UP000588068">
    <property type="component" value="Unassembled WGS sequence"/>
</dbReference>